<dbReference type="SUPFAM" id="SSF50182">
    <property type="entry name" value="Sm-like ribonucleoproteins"/>
    <property type="match status" value="1"/>
</dbReference>
<dbReference type="VEuPathDB" id="MicrosporidiaDB:HERIO_1251"/>
<dbReference type="InterPro" id="IPR010920">
    <property type="entry name" value="LSM_dom_sf"/>
</dbReference>
<dbReference type="GO" id="GO:0005509">
    <property type="term" value="F:calcium ion binding"/>
    <property type="evidence" value="ECO:0007669"/>
    <property type="project" value="InterPro"/>
</dbReference>
<gene>
    <name evidence="8" type="primary">MSL10</name>
    <name evidence="8" type="ORF">HERIO_1251</name>
</gene>
<evidence type="ECO:0000256" key="4">
    <source>
        <dbReference type="ARBA" id="ARBA00022989"/>
    </source>
</evidence>
<dbReference type="InterPro" id="IPR002048">
    <property type="entry name" value="EF_hand_dom"/>
</dbReference>
<feature type="transmembrane region" description="Helical" evidence="6">
    <location>
        <begin position="85"/>
        <end position="105"/>
    </location>
</feature>
<evidence type="ECO:0000256" key="1">
    <source>
        <dbReference type="ARBA" id="ARBA00004141"/>
    </source>
</evidence>
<dbReference type="AlphaFoldDB" id="A0A1X0QAL5"/>
<feature type="transmembrane region" description="Helical" evidence="6">
    <location>
        <begin position="156"/>
        <end position="173"/>
    </location>
</feature>
<comment type="similarity">
    <text evidence="2">Belongs to the MscS (TC 1.A.23) family.</text>
</comment>
<dbReference type="EMBL" id="LVKB01000059">
    <property type="protein sequence ID" value="ORD96830.1"/>
    <property type="molecule type" value="Genomic_DNA"/>
</dbReference>
<feature type="transmembrane region" description="Helical" evidence="6">
    <location>
        <begin position="117"/>
        <end position="136"/>
    </location>
</feature>
<dbReference type="VEuPathDB" id="MicrosporidiaDB:A0H76_2147"/>
<feature type="transmembrane region" description="Helical" evidence="6">
    <location>
        <begin position="334"/>
        <end position="355"/>
    </location>
</feature>
<dbReference type="GO" id="GO:0005886">
    <property type="term" value="C:plasma membrane"/>
    <property type="evidence" value="ECO:0007669"/>
    <property type="project" value="TreeGrafter"/>
</dbReference>
<proteinExistence type="inferred from homology"/>
<keyword evidence="3 6" id="KW-0812">Transmembrane</keyword>
<dbReference type="InterPro" id="IPR006685">
    <property type="entry name" value="MscS_channel_2nd"/>
</dbReference>
<name>A0A1X0QAL5_9MICR</name>
<evidence type="ECO:0000313" key="9">
    <source>
        <dbReference type="Proteomes" id="UP000192356"/>
    </source>
</evidence>
<keyword evidence="9" id="KW-1185">Reference proteome</keyword>
<reference evidence="8 9" key="1">
    <citation type="journal article" date="2017" name="Environ. Microbiol.">
        <title>Decay of the glycolytic pathway and adaptation to intranuclear parasitism within Enterocytozoonidae microsporidia.</title>
        <authorList>
            <person name="Wiredu Boakye D."/>
            <person name="Jaroenlak P."/>
            <person name="Prachumwat A."/>
            <person name="Williams T.A."/>
            <person name="Bateman K.S."/>
            <person name="Itsathitphaisarn O."/>
            <person name="Sritunyalucksana K."/>
            <person name="Paszkiewicz K.H."/>
            <person name="Moore K.A."/>
            <person name="Stentiford G.D."/>
            <person name="Williams B.A."/>
        </authorList>
    </citation>
    <scope>NUCLEOTIDE SEQUENCE [LARGE SCALE GENOMIC DNA]</scope>
    <source>
        <strain evidence="8 9">GB1</strain>
    </source>
</reference>
<dbReference type="GO" id="GO:0008381">
    <property type="term" value="F:mechanosensitive monoatomic ion channel activity"/>
    <property type="evidence" value="ECO:0007669"/>
    <property type="project" value="TreeGrafter"/>
</dbReference>
<dbReference type="PANTHER" id="PTHR31618">
    <property type="entry name" value="MECHANOSENSITIVE ION CHANNEL PROTEIN 5"/>
    <property type="match status" value="1"/>
</dbReference>
<evidence type="ECO:0000256" key="6">
    <source>
        <dbReference type="SAM" id="Phobius"/>
    </source>
</evidence>
<evidence type="ECO:0000256" key="2">
    <source>
        <dbReference type="ARBA" id="ARBA00008017"/>
    </source>
</evidence>
<evidence type="ECO:0000259" key="7">
    <source>
        <dbReference type="PROSITE" id="PS50222"/>
    </source>
</evidence>
<dbReference type="Pfam" id="PF00924">
    <property type="entry name" value="MS_channel_2nd"/>
    <property type="match status" value="1"/>
</dbReference>
<feature type="domain" description="EF-hand" evidence="7">
    <location>
        <begin position="282"/>
        <end position="317"/>
    </location>
</feature>
<dbReference type="Proteomes" id="UP000192356">
    <property type="component" value="Unassembled WGS sequence"/>
</dbReference>
<comment type="subcellular location">
    <subcellularLocation>
        <location evidence="1">Membrane</location>
        <topology evidence="1">Multi-pass membrane protein</topology>
    </subcellularLocation>
</comment>
<feature type="transmembrane region" description="Helical" evidence="6">
    <location>
        <begin position="361"/>
        <end position="381"/>
    </location>
</feature>
<dbReference type="InterPro" id="IPR023408">
    <property type="entry name" value="MscS_beta-dom_sf"/>
</dbReference>
<evidence type="ECO:0000313" key="8">
    <source>
        <dbReference type="EMBL" id="ORD96830.1"/>
    </source>
</evidence>
<dbReference type="GO" id="GO:0006820">
    <property type="term" value="P:monoatomic anion transport"/>
    <property type="evidence" value="ECO:0007669"/>
    <property type="project" value="TreeGrafter"/>
</dbReference>
<dbReference type="InterPro" id="IPR016688">
    <property type="entry name" value="MscS-like_plants/fungi"/>
</dbReference>
<protein>
    <submittedName>
        <fullName evidence="8">MSL10</fullName>
    </submittedName>
</protein>
<evidence type="ECO:0000256" key="5">
    <source>
        <dbReference type="ARBA" id="ARBA00023136"/>
    </source>
</evidence>
<keyword evidence="4 6" id="KW-1133">Transmembrane helix</keyword>
<dbReference type="OrthoDB" id="544685at2759"/>
<comment type="caution">
    <text evidence="8">The sequence shown here is derived from an EMBL/GenBank/DDBJ whole genome shotgun (WGS) entry which is preliminary data.</text>
</comment>
<dbReference type="PANTHER" id="PTHR31618:SF1">
    <property type="entry name" value="EF-HAND DOMAIN-CONTAINING PROTEIN"/>
    <property type="match status" value="1"/>
</dbReference>
<dbReference type="Gene3D" id="2.30.30.60">
    <property type="match status" value="1"/>
</dbReference>
<evidence type="ECO:0000256" key="3">
    <source>
        <dbReference type="ARBA" id="ARBA00022692"/>
    </source>
</evidence>
<sequence>MIEKETKEELEEFNWNNSEIYISDDEIKEIESRVGISSLFFRIFEKICSFIFLILICLRALWYLFNLYSIFDNNLKINFMIESSLLISGIFLFISLIFNIILFVFKKTKLFYTIDYYITVIKLFVVILWLLTSYYLIDFIFIDSMKSFNLIMKRCIEIAILFTVMLMFFSLLIKKLKLLFIKKSLTNKMKYVENTEKILKRIQSFNKSSTLITHSNDSIVNISRLESSKSIDLINESEEGMLLKKPTLNNINEAINLAKDVFKKLSTNNIDINFESFSKIFEDKQEALVAFDYFDYSNDQLVHKKEFRDTIINFYQERLILTKSLKSVKSFCNVIVRLIYVIILFISFLLSLIILKVSITKFLSVLASSGFVIHIFGANMIDKIVKSILLLISHPYDIGDEVIVSNEELKVFKMGLLSTSFINIEGHILKFNNSDLLNNKIFNMTKAPEKILIFNFSLPSEIPNSKLIQLKNKIYDFLKENFFDYHDTFKIVNEEKTGSSIKNIRASIVLKCKGYKNKPKRFMLRAAFISYLSQICQNLKISLDH</sequence>
<organism evidence="8 9">
    <name type="scientific">Hepatospora eriocheir</name>
    <dbReference type="NCBI Taxonomy" id="1081669"/>
    <lineage>
        <taxon>Eukaryota</taxon>
        <taxon>Fungi</taxon>
        <taxon>Fungi incertae sedis</taxon>
        <taxon>Microsporidia</taxon>
        <taxon>Hepatosporidae</taxon>
        <taxon>Hepatospora</taxon>
    </lineage>
</organism>
<keyword evidence="5 6" id="KW-0472">Membrane</keyword>
<accession>A0A1X0QAL5</accession>
<dbReference type="PROSITE" id="PS50222">
    <property type="entry name" value="EF_HAND_2"/>
    <property type="match status" value="1"/>
</dbReference>
<feature type="transmembrane region" description="Helical" evidence="6">
    <location>
        <begin position="47"/>
        <end position="65"/>
    </location>
</feature>